<feature type="domain" description="Clp ATPase C-terminal" evidence="3">
    <location>
        <begin position="112"/>
        <end position="201"/>
    </location>
</feature>
<evidence type="ECO:0000259" key="3">
    <source>
        <dbReference type="SMART" id="SM01086"/>
    </source>
</evidence>
<proteinExistence type="predicted"/>
<evidence type="ECO:0000256" key="2">
    <source>
        <dbReference type="ARBA" id="ARBA00022840"/>
    </source>
</evidence>
<dbReference type="EMBL" id="JADIMK010000076">
    <property type="protein sequence ID" value="MBO8456248.1"/>
    <property type="molecule type" value="Genomic_DNA"/>
</dbReference>
<dbReference type="InterPro" id="IPR003959">
    <property type="entry name" value="ATPase_AAA_core"/>
</dbReference>
<accession>A0A9D9HLW6</accession>
<keyword evidence="1" id="KW-0547">Nucleotide-binding</keyword>
<organism evidence="4 5">
    <name type="scientific">Candidatus Cryptobacteroides intestinigallinarum</name>
    <dbReference type="NCBI Taxonomy" id="2840767"/>
    <lineage>
        <taxon>Bacteria</taxon>
        <taxon>Pseudomonadati</taxon>
        <taxon>Bacteroidota</taxon>
        <taxon>Bacteroidia</taxon>
        <taxon>Bacteroidales</taxon>
        <taxon>Candidatus Cryptobacteroides</taxon>
    </lineage>
</organism>
<dbReference type="SUPFAM" id="SSF52540">
    <property type="entry name" value="P-loop containing nucleoside triphosphate hydrolases"/>
    <property type="match status" value="1"/>
</dbReference>
<reference evidence="4" key="2">
    <citation type="journal article" date="2021" name="PeerJ">
        <title>Extensive microbial diversity within the chicken gut microbiome revealed by metagenomics and culture.</title>
        <authorList>
            <person name="Gilroy R."/>
            <person name="Ravi A."/>
            <person name="Getino M."/>
            <person name="Pursley I."/>
            <person name="Horton D.L."/>
            <person name="Alikhan N.F."/>
            <person name="Baker D."/>
            <person name="Gharbi K."/>
            <person name="Hall N."/>
            <person name="Watson M."/>
            <person name="Adriaenssens E.M."/>
            <person name="Foster-Nyarko E."/>
            <person name="Jarju S."/>
            <person name="Secka A."/>
            <person name="Antonio M."/>
            <person name="Oren A."/>
            <person name="Chaudhuri R.R."/>
            <person name="La Ragione R."/>
            <person name="Hildebrand F."/>
            <person name="Pallen M.J."/>
        </authorList>
    </citation>
    <scope>NUCLEOTIDE SEQUENCE</scope>
    <source>
        <strain evidence="4">B1-3475</strain>
    </source>
</reference>
<evidence type="ECO:0000313" key="4">
    <source>
        <dbReference type="EMBL" id="MBO8456248.1"/>
    </source>
</evidence>
<dbReference type="GO" id="GO:0034605">
    <property type="term" value="P:cellular response to heat"/>
    <property type="evidence" value="ECO:0007669"/>
    <property type="project" value="TreeGrafter"/>
</dbReference>
<comment type="caution">
    <text evidence="4">The sequence shown here is derived from an EMBL/GenBank/DDBJ whole genome shotgun (WGS) entry which is preliminary data.</text>
</comment>
<dbReference type="PANTHER" id="PTHR11638">
    <property type="entry name" value="ATP-DEPENDENT CLP PROTEASE"/>
    <property type="match status" value="1"/>
</dbReference>
<dbReference type="SMART" id="SM01086">
    <property type="entry name" value="ClpB_D2-small"/>
    <property type="match status" value="1"/>
</dbReference>
<dbReference type="GO" id="GO:0016887">
    <property type="term" value="F:ATP hydrolysis activity"/>
    <property type="evidence" value="ECO:0007669"/>
    <property type="project" value="InterPro"/>
</dbReference>
<name>A0A9D9HLW6_9BACT</name>
<reference evidence="4" key="1">
    <citation type="submission" date="2020-10" db="EMBL/GenBank/DDBJ databases">
        <authorList>
            <person name="Gilroy R."/>
        </authorList>
    </citation>
    <scope>NUCLEOTIDE SEQUENCE</scope>
    <source>
        <strain evidence="4">B1-3475</strain>
    </source>
</reference>
<dbReference type="Proteomes" id="UP000823617">
    <property type="component" value="Unassembled WGS sequence"/>
</dbReference>
<dbReference type="PANTHER" id="PTHR11638:SF18">
    <property type="entry name" value="HEAT SHOCK PROTEIN 104"/>
    <property type="match status" value="1"/>
</dbReference>
<sequence length="205" mass="23318">DEIEKAHPDVFNILLQVLDDGRLTDNKGRTVDFKNTILIMTSNVGAEVIQSYMDRLPAVGVKGADPSAEKAAREKRDEMLLECKKDVLDILKKTVRPEFLNRIDEIIMFEPLSQKDIREILHLQMNDLKKKLEQNGVTITFTEGFVDYMSTKGYEPAYGARPIKRLMQKELVNLLAKAILDGHVHRDSVIEVDVKDGQIVVNDKK</sequence>
<feature type="non-terminal residue" evidence="4">
    <location>
        <position position="1"/>
    </location>
</feature>
<dbReference type="Pfam" id="PF10431">
    <property type="entry name" value="ClpB_D2-small"/>
    <property type="match status" value="1"/>
</dbReference>
<evidence type="ECO:0000256" key="1">
    <source>
        <dbReference type="ARBA" id="ARBA00022741"/>
    </source>
</evidence>
<dbReference type="InterPro" id="IPR050130">
    <property type="entry name" value="ClpA_ClpB"/>
</dbReference>
<dbReference type="InterPro" id="IPR019489">
    <property type="entry name" value="Clp_ATPase_C"/>
</dbReference>
<keyword evidence="2" id="KW-0067">ATP-binding</keyword>
<protein>
    <submittedName>
        <fullName evidence="4">AAA family ATPase</fullName>
    </submittedName>
</protein>
<dbReference type="Gene3D" id="3.40.50.300">
    <property type="entry name" value="P-loop containing nucleotide triphosphate hydrolases"/>
    <property type="match status" value="1"/>
</dbReference>
<dbReference type="Pfam" id="PF07724">
    <property type="entry name" value="AAA_2"/>
    <property type="match status" value="1"/>
</dbReference>
<dbReference type="Gene3D" id="1.10.8.60">
    <property type="match status" value="1"/>
</dbReference>
<dbReference type="AlphaFoldDB" id="A0A9D9HLW6"/>
<dbReference type="InterPro" id="IPR027417">
    <property type="entry name" value="P-loop_NTPase"/>
</dbReference>
<gene>
    <name evidence="4" type="ORF">IAC08_07595</name>
</gene>
<dbReference type="GO" id="GO:0005737">
    <property type="term" value="C:cytoplasm"/>
    <property type="evidence" value="ECO:0007669"/>
    <property type="project" value="TreeGrafter"/>
</dbReference>
<evidence type="ECO:0000313" key="5">
    <source>
        <dbReference type="Proteomes" id="UP000823617"/>
    </source>
</evidence>
<dbReference type="GO" id="GO:0005524">
    <property type="term" value="F:ATP binding"/>
    <property type="evidence" value="ECO:0007669"/>
    <property type="project" value="UniProtKB-KW"/>
</dbReference>